<evidence type="ECO:0000256" key="9">
    <source>
        <dbReference type="ARBA" id="ARBA00023136"/>
    </source>
</evidence>
<feature type="signal peptide" evidence="13">
    <location>
        <begin position="1"/>
        <end position="24"/>
    </location>
</feature>
<evidence type="ECO:0000313" key="15">
    <source>
        <dbReference type="EMBL" id="RJG17887.1"/>
    </source>
</evidence>
<evidence type="ECO:0000256" key="10">
    <source>
        <dbReference type="ARBA" id="ARBA00023237"/>
    </source>
</evidence>
<gene>
    <name evidence="15" type="ORF">D3872_09930</name>
</gene>
<reference evidence="15 16" key="1">
    <citation type="submission" date="2018-09" db="EMBL/GenBank/DDBJ databases">
        <authorList>
            <person name="Zhu H."/>
        </authorList>
    </citation>
    <scope>NUCLEOTIDE SEQUENCE [LARGE SCALE GENOMIC DNA]</scope>
    <source>
        <strain evidence="15 16">K1S02-61</strain>
    </source>
</reference>
<keyword evidence="3 11" id="KW-1134">Transmembrane beta strand</keyword>
<protein>
    <submittedName>
        <fullName evidence="15">TonB-dependent receptor</fullName>
    </submittedName>
</protein>
<dbReference type="InterPro" id="IPR010916">
    <property type="entry name" value="TonB_box_CS"/>
</dbReference>
<dbReference type="Pfam" id="PF07715">
    <property type="entry name" value="Plug"/>
    <property type="match status" value="1"/>
</dbReference>
<evidence type="ECO:0000256" key="7">
    <source>
        <dbReference type="ARBA" id="ARBA00023065"/>
    </source>
</evidence>
<dbReference type="PROSITE" id="PS00430">
    <property type="entry name" value="TONB_DEPENDENT_REC_1"/>
    <property type="match status" value="1"/>
</dbReference>
<name>A0A418XY26_9BURK</name>
<dbReference type="AlphaFoldDB" id="A0A418XY26"/>
<feature type="non-terminal residue" evidence="15">
    <location>
        <position position="207"/>
    </location>
</feature>
<dbReference type="PANTHER" id="PTHR32552">
    <property type="entry name" value="FERRICHROME IRON RECEPTOR-RELATED"/>
    <property type="match status" value="1"/>
</dbReference>
<evidence type="ECO:0000256" key="4">
    <source>
        <dbReference type="ARBA" id="ARBA00022496"/>
    </source>
</evidence>
<comment type="similarity">
    <text evidence="11">Belongs to the TonB-dependent receptor family.</text>
</comment>
<keyword evidence="10 11" id="KW-0998">Cell outer membrane</keyword>
<evidence type="ECO:0000256" key="5">
    <source>
        <dbReference type="ARBA" id="ARBA00022692"/>
    </source>
</evidence>
<keyword evidence="15" id="KW-0675">Receptor</keyword>
<feature type="domain" description="TonB-dependent receptor plug" evidence="14">
    <location>
        <begin position="55"/>
        <end position="163"/>
    </location>
</feature>
<proteinExistence type="inferred from homology"/>
<keyword evidence="6" id="KW-0408">Iron</keyword>
<evidence type="ECO:0000256" key="6">
    <source>
        <dbReference type="ARBA" id="ARBA00023004"/>
    </source>
</evidence>
<comment type="subcellular location">
    <subcellularLocation>
        <location evidence="1 11">Cell outer membrane</location>
        <topology evidence="1 11">Multi-pass membrane protein</topology>
    </subcellularLocation>
</comment>
<evidence type="ECO:0000313" key="16">
    <source>
        <dbReference type="Proteomes" id="UP000284006"/>
    </source>
</evidence>
<keyword evidence="7" id="KW-0406">Ion transport</keyword>
<evidence type="ECO:0000256" key="8">
    <source>
        <dbReference type="ARBA" id="ARBA00023077"/>
    </source>
</evidence>
<evidence type="ECO:0000256" key="12">
    <source>
        <dbReference type="PROSITE-ProRule" id="PRU10143"/>
    </source>
</evidence>
<keyword evidence="5 11" id="KW-0812">Transmembrane</keyword>
<organism evidence="15 16">
    <name type="scientific">Massilia cavernae</name>
    <dbReference type="NCBI Taxonomy" id="2320864"/>
    <lineage>
        <taxon>Bacteria</taxon>
        <taxon>Pseudomonadati</taxon>
        <taxon>Pseudomonadota</taxon>
        <taxon>Betaproteobacteria</taxon>
        <taxon>Burkholderiales</taxon>
        <taxon>Oxalobacteraceae</taxon>
        <taxon>Telluria group</taxon>
        <taxon>Massilia</taxon>
    </lineage>
</organism>
<keyword evidence="8 12" id="KW-0798">TonB box</keyword>
<keyword evidence="2 11" id="KW-0813">Transport</keyword>
<evidence type="ECO:0000256" key="3">
    <source>
        <dbReference type="ARBA" id="ARBA00022452"/>
    </source>
</evidence>
<dbReference type="EMBL" id="QYUP01000093">
    <property type="protein sequence ID" value="RJG17887.1"/>
    <property type="molecule type" value="Genomic_DNA"/>
</dbReference>
<dbReference type="PROSITE" id="PS52016">
    <property type="entry name" value="TONB_DEPENDENT_REC_3"/>
    <property type="match status" value="1"/>
</dbReference>
<keyword evidence="13" id="KW-0732">Signal</keyword>
<comment type="caution">
    <text evidence="15">The sequence shown here is derived from an EMBL/GenBank/DDBJ whole genome shotgun (WGS) entry which is preliminary data.</text>
</comment>
<evidence type="ECO:0000259" key="14">
    <source>
        <dbReference type="Pfam" id="PF07715"/>
    </source>
</evidence>
<dbReference type="InterPro" id="IPR039426">
    <property type="entry name" value="TonB-dep_rcpt-like"/>
</dbReference>
<dbReference type="InterPro" id="IPR012910">
    <property type="entry name" value="Plug_dom"/>
</dbReference>
<sequence>MQARPLAMAVALALASMGSGHAYAAAGAQGVPPAQQDDAKLESVIVTANKRAQNLQDVPAAISVMNDATLQRNNVRDLNDLPALSPALTVSYGSQPGNFSINMRGIGTYSLGIGVESDVSVVIDDIPVGMQANAFKDLADVQRIEVLKGPQSTLLGKSSIAGALNITTKPIQSKWGIRTSTLLTNDREWRIGATTSGALSDTMRVRL</sequence>
<keyword evidence="16" id="KW-1185">Reference proteome</keyword>
<dbReference type="Gene3D" id="2.40.170.20">
    <property type="entry name" value="TonB-dependent receptor, beta-barrel domain"/>
    <property type="match status" value="1"/>
</dbReference>
<evidence type="ECO:0000256" key="1">
    <source>
        <dbReference type="ARBA" id="ARBA00004571"/>
    </source>
</evidence>
<accession>A0A418XY26</accession>
<keyword evidence="9 11" id="KW-0472">Membrane</keyword>
<dbReference type="GO" id="GO:0009279">
    <property type="term" value="C:cell outer membrane"/>
    <property type="evidence" value="ECO:0007669"/>
    <property type="project" value="UniProtKB-SubCell"/>
</dbReference>
<evidence type="ECO:0000256" key="11">
    <source>
        <dbReference type="PROSITE-ProRule" id="PRU01360"/>
    </source>
</evidence>
<evidence type="ECO:0000256" key="2">
    <source>
        <dbReference type="ARBA" id="ARBA00022448"/>
    </source>
</evidence>
<feature type="short sequence motif" description="TonB box" evidence="12">
    <location>
        <begin position="43"/>
        <end position="49"/>
    </location>
</feature>
<dbReference type="PANTHER" id="PTHR32552:SF81">
    <property type="entry name" value="TONB-DEPENDENT OUTER MEMBRANE RECEPTOR"/>
    <property type="match status" value="1"/>
</dbReference>
<dbReference type="SUPFAM" id="SSF56935">
    <property type="entry name" value="Porins"/>
    <property type="match status" value="1"/>
</dbReference>
<evidence type="ECO:0000256" key="13">
    <source>
        <dbReference type="SAM" id="SignalP"/>
    </source>
</evidence>
<dbReference type="Proteomes" id="UP000284006">
    <property type="component" value="Unassembled WGS sequence"/>
</dbReference>
<dbReference type="InterPro" id="IPR036942">
    <property type="entry name" value="Beta-barrel_TonB_sf"/>
</dbReference>
<dbReference type="GO" id="GO:0006826">
    <property type="term" value="P:iron ion transport"/>
    <property type="evidence" value="ECO:0007669"/>
    <property type="project" value="UniProtKB-KW"/>
</dbReference>
<feature type="chain" id="PRO_5019364922" evidence="13">
    <location>
        <begin position="25"/>
        <end position="207"/>
    </location>
</feature>
<keyword evidence="4" id="KW-0410">Iron transport</keyword>